<evidence type="ECO:0000313" key="4">
    <source>
        <dbReference type="Proteomes" id="UP000039865"/>
    </source>
</evidence>
<evidence type="ECO:0000256" key="1">
    <source>
        <dbReference type="SAM" id="SignalP"/>
    </source>
</evidence>
<feature type="chain" id="PRO_5001729383" description="Thioredoxin domain-containing protein" evidence="1">
    <location>
        <begin position="21"/>
        <end position="176"/>
    </location>
</feature>
<dbReference type="Pfam" id="PF00085">
    <property type="entry name" value="Thioredoxin"/>
    <property type="match status" value="1"/>
</dbReference>
<protein>
    <recommendedName>
        <fullName evidence="2">Thioredoxin domain-containing protein</fullName>
    </recommendedName>
</protein>
<dbReference type="InParanoid" id="A0A078AG31"/>
<proteinExistence type="predicted"/>
<gene>
    <name evidence="3" type="primary">Contig19330.g20499</name>
    <name evidence="3" type="ORF">STYLEM_10189</name>
</gene>
<keyword evidence="4" id="KW-1185">Reference proteome</keyword>
<dbReference type="Gene3D" id="3.40.30.10">
    <property type="entry name" value="Glutaredoxin"/>
    <property type="match status" value="1"/>
</dbReference>
<dbReference type="InterPro" id="IPR013766">
    <property type="entry name" value="Thioredoxin_domain"/>
</dbReference>
<organism evidence="3 4">
    <name type="scientific">Stylonychia lemnae</name>
    <name type="common">Ciliate</name>
    <dbReference type="NCBI Taxonomy" id="5949"/>
    <lineage>
        <taxon>Eukaryota</taxon>
        <taxon>Sar</taxon>
        <taxon>Alveolata</taxon>
        <taxon>Ciliophora</taxon>
        <taxon>Intramacronucleata</taxon>
        <taxon>Spirotrichea</taxon>
        <taxon>Stichotrichia</taxon>
        <taxon>Sporadotrichida</taxon>
        <taxon>Oxytrichidae</taxon>
        <taxon>Stylonychinae</taxon>
        <taxon>Stylonychia</taxon>
    </lineage>
</organism>
<dbReference type="SUPFAM" id="SSF52833">
    <property type="entry name" value="Thioredoxin-like"/>
    <property type="match status" value="1"/>
</dbReference>
<evidence type="ECO:0000313" key="3">
    <source>
        <dbReference type="EMBL" id="CDW81179.1"/>
    </source>
</evidence>
<dbReference type="InterPro" id="IPR036249">
    <property type="entry name" value="Thioredoxin-like_sf"/>
</dbReference>
<dbReference type="Proteomes" id="UP000039865">
    <property type="component" value="Unassembled WGS sequence"/>
</dbReference>
<evidence type="ECO:0000259" key="2">
    <source>
        <dbReference type="Pfam" id="PF00085"/>
    </source>
</evidence>
<reference evidence="3 4" key="1">
    <citation type="submission" date="2014-06" db="EMBL/GenBank/DDBJ databases">
        <authorList>
            <person name="Swart Estienne"/>
        </authorList>
    </citation>
    <scope>NUCLEOTIDE SEQUENCE [LARGE SCALE GENOMIC DNA]</scope>
    <source>
        <strain evidence="3 4">130c</strain>
    </source>
</reference>
<name>A0A078AG31_STYLE</name>
<keyword evidence="1" id="KW-0732">Signal</keyword>
<dbReference type="AlphaFoldDB" id="A0A078AG31"/>
<dbReference type="EMBL" id="CCKQ01009675">
    <property type="protein sequence ID" value="CDW81179.1"/>
    <property type="molecule type" value="Genomic_DNA"/>
</dbReference>
<feature type="domain" description="Thioredoxin" evidence="2">
    <location>
        <begin position="79"/>
        <end position="142"/>
    </location>
</feature>
<sequence>MKISKKICFFIALLIYVTQQHHYSYRKEQHAVIQQNIHNKQNNQDYHATDLDWWKSLKGQSVKSIAQLALMLYKQIKGKHLFIHFYSKDSWKCQSMRDDYNKAVDYIWDEYRGQVAFIAVDIDEVPDMVYKFQIKTFPILIYVAPLSDIGETSRFNYLRNFENYKQFMINMIEQHM</sequence>
<accession>A0A078AG31</accession>
<feature type="signal peptide" evidence="1">
    <location>
        <begin position="1"/>
        <end position="20"/>
    </location>
</feature>